<dbReference type="Proteomes" id="UP001224997">
    <property type="component" value="Unassembled WGS sequence"/>
</dbReference>
<dbReference type="PANTHER" id="PTHR41286">
    <property type="entry name" value="HNH NUCLEASE YAJD-RELATED"/>
    <property type="match status" value="1"/>
</dbReference>
<dbReference type="EMBL" id="JAVAMQ010000003">
    <property type="protein sequence ID" value="MDP5306386.1"/>
    <property type="molecule type" value="Genomic_DNA"/>
</dbReference>
<dbReference type="Pfam" id="PF01844">
    <property type="entry name" value="HNH"/>
    <property type="match status" value="1"/>
</dbReference>
<name>A0ABT9J9A2_9RHOB</name>
<comment type="similarity">
    <text evidence="3">Belongs to the HNH nuclease family.</text>
</comment>
<dbReference type="PANTHER" id="PTHR41286:SF1">
    <property type="entry name" value="HNH NUCLEASE YAJD-RELATED"/>
    <property type="match status" value="1"/>
</dbReference>
<evidence type="ECO:0000313" key="7">
    <source>
        <dbReference type="EMBL" id="MDP5306386.1"/>
    </source>
</evidence>
<keyword evidence="1" id="KW-0540">Nuclease</keyword>
<keyword evidence="7" id="KW-0255">Endonuclease</keyword>
<dbReference type="InterPro" id="IPR003615">
    <property type="entry name" value="HNH_nuc"/>
</dbReference>
<evidence type="ECO:0000256" key="4">
    <source>
        <dbReference type="ARBA" id="ARBA00040194"/>
    </source>
</evidence>
<feature type="domain" description="HNH nuclease" evidence="6">
    <location>
        <begin position="12"/>
        <end position="62"/>
    </location>
</feature>
<feature type="compositionally biased region" description="Basic and acidic residues" evidence="5">
    <location>
        <begin position="80"/>
        <end position="92"/>
    </location>
</feature>
<dbReference type="InterPro" id="IPR002711">
    <property type="entry name" value="HNH"/>
</dbReference>
<reference evidence="7 8" key="1">
    <citation type="submission" date="2023-08" db="EMBL/GenBank/DDBJ databases">
        <authorList>
            <person name="Park J.-S."/>
        </authorList>
    </citation>
    <scope>NUCLEOTIDE SEQUENCE [LARGE SCALE GENOMIC DNA]</scope>
    <source>
        <strain evidence="7 8">2205BS29-5</strain>
    </source>
</reference>
<keyword evidence="2" id="KW-0378">Hydrolase</keyword>
<protein>
    <recommendedName>
        <fullName evidence="4">Putative HNH nuclease YajD</fullName>
    </recommendedName>
</protein>
<organism evidence="7 8">
    <name type="scientific">Paracoccus spongiarum</name>
    <dbReference type="NCBI Taxonomy" id="3064387"/>
    <lineage>
        <taxon>Bacteria</taxon>
        <taxon>Pseudomonadati</taxon>
        <taxon>Pseudomonadota</taxon>
        <taxon>Alphaproteobacteria</taxon>
        <taxon>Rhodobacterales</taxon>
        <taxon>Paracoccaceae</taxon>
        <taxon>Paracoccus</taxon>
    </lineage>
</organism>
<proteinExistence type="inferred from homology"/>
<comment type="caution">
    <text evidence="7">The sequence shown here is derived from an EMBL/GenBank/DDBJ whole genome shotgun (WGS) entry which is preliminary data.</text>
</comment>
<dbReference type="RefSeq" id="WP_305962235.1">
    <property type="nucleotide sequence ID" value="NZ_JAVAMQ010000003.1"/>
</dbReference>
<dbReference type="Gene3D" id="1.10.30.50">
    <property type="match status" value="1"/>
</dbReference>
<dbReference type="SMART" id="SM00507">
    <property type="entry name" value="HNHc"/>
    <property type="match status" value="1"/>
</dbReference>
<keyword evidence="8" id="KW-1185">Reference proteome</keyword>
<dbReference type="CDD" id="cd00085">
    <property type="entry name" value="HNHc"/>
    <property type="match status" value="1"/>
</dbReference>
<evidence type="ECO:0000259" key="6">
    <source>
        <dbReference type="SMART" id="SM00507"/>
    </source>
</evidence>
<dbReference type="GO" id="GO:0004519">
    <property type="term" value="F:endonuclease activity"/>
    <property type="evidence" value="ECO:0007669"/>
    <property type="project" value="UniProtKB-KW"/>
</dbReference>
<accession>A0ABT9J9A2</accession>
<evidence type="ECO:0000256" key="2">
    <source>
        <dbReference type="ARBA" id="ARBA00022801"/>
    </source>
</evidence>
<gene>
    <name evidence="7" type="ORF">Q5Y72_04695</name>
</gene>
<evidence type="ECO:0000256" key="3">
    <source>
        <dbReference type="ARBA" id="ARBA00038412"/>
    </source>
</evidence>
<sequence>MTRFYDTSRWQKCRRTKLSRDPVCEGCEERLAAHVDHIVPVKNGGAVWKPGNWQSLCQGCHNDKTHAERQGKPWVAPKHRGCDEHGNPRDPGHLWNGPRGVQSRETGASHPRPPSKLN</sequence>
<evidence type="ECO:0000256" key="1">
    <source>
        <dbReference type="ARBA" id="ARBA00022722"/>
    </source>
</evidence>
<evidence type="ECO:0000313" key="8">
    <source>
        <dbReference type="Proteomes" id="UP001224997"/>
    </source>
</evidence>
<feature type="region of interest" description="Disordered" evidence="5">
    <location>
        <begin position="67"/>
        <end position="118"/>
    </location>
</feature>
<evidence type="ECO:0000256" key="5">
    <source>
        <dbReference type="SAM" id="MobiDB-lite"/>
    </source>
</evidence>